<dbReference type="EMBL" id="BFEA01000145">
    <property type="protein sequence ID" value="GBG71334.1"/>
    <property type="molecule type" value="Genomic_DNA"/>
</dbReference>
<reference evidence="2 3" key="1">
    <citation type="journal article" date="2018" name="Cell">
        <title>The Chara Genome: Secondary Complexity and Implications for Plant Terrestrialization.</title>
        <authorList>
            <person name="Nishiyama T."/>
            <person name="Sakayama H."/>
            <person name="Vries J.D."/>
            <person name="Buschmann H."/>
            <person name="Saint-Marcoux D."/>
            <person name="Ullrich K.K."/>
            <person name="Haas F.B."/>
            <person name="Vanderstraeten L."/>
            <person name="Becker D."/>
            <person name="Lang D."/>
            <person name="Vosolsobe S."/>
            <person name="Rombauts S."/>
            <person name="Wilhelmsson P.K.I."/>
            <person name="Janitza P."/>
            <person name="Kern R."/>
            <person name="Heyl A."/>
            <person name="Rumpler F."/>
            <person name="Villalobos L.I.A.C."/>
            <person name="Clay J.M."/>
            <person name="Skokan R."/>
            <person name="Toyoda A."/>
            <person name="Suzuki Y."/>
            <person name="Kagoshima H."/>
            <person name="Schijlen E."/>
            <person name="Tajeshwar N."/>
            <person name="Catarino B."/>
            <person name="Hetherington A.J."/>
            <person name="Saltykova A."/>
            <person name="Bonnot C."/>
            <person name="Breuninger H."/>
            <person name="Symeonidi A."/>
            <person name="Radhakrishnan G.V."/>
            <person name="Van Nieuwerburgh F."/>
            <person name="Deforce D."/>
            <person name="Chang C."/>
            <person name="Karol K.G."/>
            <person name="Hedrich R."/>
            <person name="Ulvskov P."/>
            <person name="Glockner G."/>
            <person name="Delwiche C.F."/>
            <person name="Petrasek J."/>
            <person name="Van de Peer Y."/>
            <person name="Friml J."/>
            <person name="Beilby M."/>
            <person name="Dolan L."/>
            <person name="Kohara Y."/>
            <person name="Sugano S."/>
            <person name="Fujiyama A."/>
            <person name="Delaux P.-M."/>
            <person name="Quint M."/>
            <person name="TheiBen G."/>
            <person name="Hagemann M."/>
            <person name="Harholt J."/>
            <person name="Dunand C."/>
            <person name="Zachgo S."/>
            <person name="Langdale J."/>
            <person name="Maumus F."/>
            <person name="Straeten D.V.D."/>
            <person name="Gould S.B."/>
            <person name="Rensing S.A."/>
        </authorList>
    </citation>
    <scope>NUCLEOTIDE SEQUENCE [LARGE SCALE GENOMIC DNA]</scope>
    <source>
        <strain evidence="2 3">S276</strain>
    </source>
</reference>
<keyword evidence="1" id="KW-0732">Signal</keyword>
<gene>
    <name evidence="2" type="ORF">CBR_g8755</name>
</gene>
<organism evidence="2 3">
    <name type="scientific">Chara braunii</name>
    <name type="common">Braun's stonewort</name>
    <dbReference type="NCBI Taxonomy" id="69332"/>
    <lineage>
        <taxon>Eukaryota</taxon>
        <taxon>Viridiplantae</taxon>
        <taxon>Streptophyta</taxon>
        <taxon>Charophyceae</taxon>
        <taxon>Charales</taxon>
        <taxon>Characeae</taxon>
        <taxon>Chara</taxon>
    </lineage>
</organism>
<dbReference type="Gramene" id="GBG71334">
    <property type="protein sequence ID" value="GBG71334"/>
    <property type="gene ID" value="CBR_g8755"/>
</dbReference>
<keyword evidence="3" id="KW-1185">Reference proteome</keyword>
<protein>
    <recommendedName>
        <fullName evidence="4">Apple domain-containing protein</fullName>
    </recommendedName>
</protein>
<name>A0A388KMP6_CHABU</name>
<evidence type="ECO:0000313" key="3">
    <source>
        <dbReference type="Proteomes" id="UP000265515"/>
    </source>
</evidence>
<comment type="caution">
    <text evidence="2">The sequence shown here is derived from an EMBL/GenBank/DDBJ whole genome shotgun (WGS) entry which is preliminary data.</text>
</comment>
<feature type="signal peptide" evidence="1">
    <location>
        <begin position="1"/>
        <end position="20"/>
    </location>
</feature>
<dbReference type="AlphaFoldDB" id="A0A388KMP6"/>
<dbReference type="Proteomes" id="UP000265515">
    <property type="component" value="Unassembled WGS sequence"/>
</dbReference>
<sequence length="106" mass="12042">MMAVAIGMVVLVAYAPTVAGDGGYYCWSNYDHEPKTIKRINCKKNPHAASLHGCQQQCDMNEDCEGIVYINGVHNWKKGKICCFLKSDIEEERLEYQPHRTTCEEN</sequence>
<accession>A0A388KMP6</accession>
<feature type="chain" id="PRO_5017314446" description="Apple domain-containing protein" evidence="1">
    <location>
        <begin position="21"/>
        <end position="106"/>
    </location>
</feature>
<proteinExistence type="predicted"/>
<evidence type="ECO:0000313" key="2">
    <source>
        <dbReference type="EMBL" id="GBG71334.1"/>
    </source>
</evidence>
<evidence type="ECO:0000256" key="1">
    <source>
        <dbReference type="SAM" id="SignalP"/>
    </source>
</evidence>
<evidence type="ECO:0008006" key="4">
    <source>
        <dbReference type="Google" id="ProtNLM"/>
    </source>
</evidence>